<protein>
    <submittedName>
        <fullName evidence="2">Uncharacterized protein</fullName>
    </submittedName>
</protein>
<accession>A0A1X6PB85</accession>
<reference evidence="2 3" key="1">
    <citation type="submission" date="2017-03" db="EMBL/GenBank/DDBJ databases">
        <title>WGS assembly of Porphyra umbilicalis.</title>
        <authorList>
            <person name="Brawley S.H."/>
            <person name="Blouin N.A."/>
            <person name="Ficko-Blean E."/>
            <person name="Wheeler G.L."/>
            <person name="Lohr M."/>
            <person name="Goodson H.V."/>
            <person name="Jenkins J.W."/>
            <person name="Blaby-Haas C.E."/>
            <person name="Helliwell K.E."/>
            <person name="Chan C."/>
            <person name="Marriage T."/>
            <person name="Bhattacharya D."/>
            <person name="Klein A.S."/>
            <person name="Badis Y."/>
            <person name="Brodie J."/>
            <person name="Cao Y."/>
            <person name="Collen J."/>
            <person name="Dittami S.M."/>
            <person name="Gachon C.M."/>
            <person name="Green B.R."/>
            <person name="Karpowicz S."/>
            <person name="Kim J.W."/>
            <person name="Kudahl U."/>
            <person name="Lin S."/>
            <person name="Michel G."/>
            <person name="Mittag M."/>
            <person name="Olson B.J."/>
            <person name="Pangilinan J."/>
            <person name="Peng Y."/>
            <person name="Qiu H."/>
            <person name="Shu S."/>
            <person name="Singer J.T."/>
            <person name="Smith A.G."/>
            <person name="Sprecher B.N."/>
            <person name="Wagner V."/>
            <person name="Wang W."/>
            <person name="Wang Z.-Y."/>
            <person name="Yan J."/>
            <person name="Yarish C."/>
            <person name="Zoeuner-Riek S."/>
            <person name="Zhuang Y."/>
            <person name="Zou Y."/>
            <person name="Lindquist E.A."/>
            <person name="Grimwood J."/>
            <person name="Barry K."/>
            <person name="Rokhsar D.S."/>
            <person name="Schmutz J."/>
            <person name="Stiller J.W."/>
            <person name="Grossman A.R."/>
            <person name="Prochnik S.E."/>
        </authorList>
    </citation>
    <scope>NUCLEOTIDE SEQUENCE [LARGE SCALE GENOMIC DNA]</scope>
    <source>
        <strain evidence="2">4086291</strain>
    </source>
</reference>
<dbReference type="AlphaFoldDB" id="A0A1X6PB85"/>
<organism evidence="2 3">
    <name type="scientific">Porphyra umbilicalis</name>
    <name type="common">Purple laver</name>
    <name type="synonym">Red alga</name>
    <dbReference type="NCBI Taxonomy" id="2786"/>
    <lineage>
        <taxon>Eukaryota</taxon>
        <taxon>Rhodophyta</taxon>
        <taxon>Bangiophyceae</taxon>
        <taxon>Bangiales</taxon>
        <taxon>Bangiaceae</taxon>
        <taxon>Porphyra</taxon>
    </lineage>
</organism>
<feature type="region of interest" description="Disordered" evidence="1">
    <location>
        <begin position="86"/>
        <end position="222"/>
    </location>
</feature>
<dbReference type="EMBL" id="KV918820">
    <property type="protein sequence ID" value="OSX78122.1"/>
    <property type="molecule type" value="Genomic_DNA"/>
</dbReference>
<sequence length="302" mass="30844">CPPTPRPAQHVPPRSAEPPTNLAAVSAATTAGCDTPRGARGCEVPPPTARSPCTCGSTAAPAPRLPRPAEAVRSPVLPAAALPLPPRPTVALSRSTHPVVAPVATDPLPTIRTPAPPLPPRPAAPPPRPPLPPRPVQSPRPTRPQFSPRFSVRTRLRAGSRSDPELPVSDHSPTLQPADESEALASAAAAAVPRDPAAPRPRPRHCDGLRTSRRSHPPARAPCWPPCPPRAGALRGGVSASPVGAARRRRAAAAAVAEAAPLSPPDAPPTTATWLYVPPCALATIEPAGVPGVNASPSAPPP</sequence>
<dbReference type="Proteomes" id="UP000218209">
    <property type="component" value="Unassembled WGS sequence"/>
</dbReference>
<name>A0A1X6PB85_PORUM</name>
<evidence type="ECO:0000313" key="3">
    <source>
        <dbReference type="Proteomes" id="UP000218209"/>
    </source>
</evidence>
<feature type="region of interest" description="Disordered" evidence="1">
    <location>
        <begin position="1"/>
        <end position="69"/>
    </location>
</feature>
<proteinExistence type="predicted"/>
<feature type="non-terminal residue" evidence="2">
    <location>
        <position position="1"/>
    </location>
</feature>
<evidence type="ECO:0000313" key="2">
    <source>
        <dbReference type="EMBL" id="OSX78122.1"/>
    </source>
</evidence>
<feature type="compositionally biased region" description="Pro residues" evidence="1">
    <location>
        <begin position="114"/>
        <end position="142"/>
    </location>
</feature>
<keyword evidence="3" id="KW-1185">Reference proteome</keyword>
<gene>
    <name evidence="2" type="ORF">BU14_0120s0003</name>
</gene>
<feature type="compositionally biased region" description="Low complexity" evidence="1">
    <location>
        <begin position="183"/>
        <end position="195"/>
    </location>
</feature>
<evidence type="ECO:0000256" key="1">
    <source>
        <dbReference type="SAM" id="MobiDB-lite"/>
    </source>
</evidence>